<evidence type="ECO:0000313" key="3">
    <source>
        <dbReference type="Proteomes" id="UP000199518"/>
    </source>
</evidence>
<dbReference type="STRING" id="1576369.SAMN05421753_102218"/>
<gene>
    <name evidence="2" type="ORF">SAMN05421753_102218</name>
</gene>
<dbReference type="AlphaFoldDB" id="A0A1I3CC27"/>
<organism evidence="2 3">
    <name type="scientific">Planctomicrobium piriforme</name>
    <dbReference type="NCBI Taxonomy" id="1576369"/>
    <lineage>
        <taxon>Bacteria</taxon>
        <taxon>Pseudomonadati</taxon>
        <taxon>Planctomycetota</taxon>
        <taxon>Planctomycetia</taxon>
        <taxon>Planctomycetales</taxon>
        <taxon>Planctomycetaceae</taxon>
        <taxon>Planctomicrobium</taxon>
    </lineage>
</organism>
<dbReference type="RefSeq" id="WP_092047909.1">
    <property type="nucleotide sequence ID" value="NZ_FOQD01000002.1"/>
</dbReference>
<proteinExistence type="predicted"/>
<name>A0A1I3CC27_9PLAN</name>
<dbReference type="OrthoDB" id="240747at2"/>
<accession>A0A1I3CC27</accession>
<feature type="signal peptide" evidence="1">
    <location>
        <begin position="1"/>
        <end position="27"/>
    </location>
</feature>
<reference evidence="3" key="1">
    <citation type="submission" date="2016-10" db="EMBL/GenBank/DDBJ databases">
        <authorList>
            <person name="Varghese N."/>
            <person name="Submissions S."/>
        </authorList>
    </citation>
    <scope>NUCLEOTIDE SEQUENCE [LARGE SCALE GENOMIC DNA]</scope>
    <source>
        <strain evidence="3">DSM 26348</strain>
    </source>
</reference>
<dbReference type="Proteomes" id="UP000199518">
    <property type="component" value="Unassembled WGS sequence"/>
</dbReference>
<dbReference type="EMBL" id="FOQD01000002">
    <property type="protein sequence ID" value="SFH72105.1"/>
    <property type="molecule type" value="Genomic_DNA"/>
</dbReference>
<protein>
    <submittedName>
        <fullName evidence="2">Uncharacterized protein</fullName>
    </submittedName>
</protein>
<evidence type="ECO:0000256" key="1">
    <source>
        <dbReference type="SAM" id="SignalP"/>
    </source>
</evidence>
<keyword evidence="1" id="KW-0732">Signal</keyword>
<evidence type="ECO:0000313" key="2">
    <source>
        <dbReference type="EMBL" id="SFH72105.1"/>
    </source>
</evidence>
<feature type="chain" id="PRO_5011796127" evidence="1">
    <location>
        <begin position="28"/>
        <end position="498"/>
    </location>
</feature>
<sequence length="498" mass="55722">MRHVIHSFLGACLASAIIPLLSSFAWTQESPSSPAPATVAKAVAPVPPPPIPVPLRPYNVAVQLAFSPSATVSASVQTHWVDEVQSLLNAWYGQMWSLQVNLDHEWSSPEEFTASATGANSPDWVDASVDKMFRVLIDDQGAGSVALCREWDQCSRSLGQTRSATIHDRRDVPRELAALIAEAFRPLVEIDVIDGGKIEGLVRAGEFPPRIDELTPVRTGDYLVPFFRHLDRKKDVRSIQFLPWTYLKVDQIERARVRTSLVSSFPNPFPASRRRMEVWALRERPTLPTTEIYVSPRGGKQNPLAGVRCEVFNERPTPEQPATDVLKLKTSRLGLITVPASSQHVVRYLQIYSGDALLARVPLIPGLVPRLELEVPDDRARLNVEGEVHLLEGELIDIVATREVLMARIRTAADQDRWPDVDRLMEDLNKLPNLKAFLSRIETLRIQSVYAAQQAKDRVAETRIERLCEKIGDSAKKHLDPVRVNDLKANIASERLKK</sequence>
<keyword evidence="3" id="KW-1185">Reference proteome</keyword>